<feature type="region of interest" description="Disordered" evidence="1">
    <location>
        <begin position="1"/>
        <end position="45"/>
    </location>
</feature>
<accession>A0A6G6Y4A3</accession>
<sequence length="45" mass="5037">MSNAYNNGRRDGQVTTYAPTTDVLKGRGYSDTQVSEYQRGYNSSK</sequence>
<dbReference type="EMBL" id="CP049109">
    <property type="protein sequence ID" value="QIG79637.1"/>
    <property type="molecule type" value="Genomic_DNA"/>
</dbReference>
<keyword evidence="3" id="KW-1185">Reference proteome</keyword>
<dbReference type="RefSeq" id="WP_165326637.1">
    <property type="nucleotide sequence ID" value="NZ_CP049109.1"/>
</dbReference>
<protein>
    <submittedName>
        <fullName evidence="2">Uncharacterized protein</fullName>
    </submittedName>
</protein>
<reference evidence="2 3" key="1">
    <citation type="submission" date="2020-02" db="EMBL/GenBank/DDBJ databases">
        <authorList>
            <person name="Zheng R.K."/>
            <person name="Sun C.M."/>
        </authorList>
    </citation>
    <scope>NUCLEOTIDE SEQUENCE [LARGE SCALE GENOMIC DNA]</scope>
    <source>
        <strain evidence="3">zrk23</strain>
    </source>
</reference>
<proteinExistence type="predicted"/>
<evidence type="ECO:0000313" key="3">
    <source>
        <dbReference type="Proteomes" id="UP000501568"/>
    </source>
</evidence>
<name>A0A6G6Y4A3_9SPHN</name>
<dbReference type="Proteomes" id="UP000501568">
    <property type="component" value="Chromosome"/>
</dbReference>
<dbReference type="AlphaFoldDB" id="A0A6G6Y4A3"/>
<evidence type="ECO:0000256" key="1">
    <source>
        <dbReference type="SAM" id="MobiDB-lite"/>
    </source>
</evidence>
<evidence type="ECO:0000313" key="2">
    <source>
        <dbReference type="EMBL" id="QIG79637.1"/>
    </source>
</evidence>
<organism evidence="2 3">
    <name type="scientific">Stakelama tenebrarum</name>
    <dbReference type="NCBI Taxonomy" id="2711215"/>
    <lineage>
        <taxon>Bacteria</taxon>
        <taxon>Pseudomonadati</taxon>
        <taxon>Pseudomonadota</taxon>
        <taxon>Alphaproteobacteria</taxon>
        <taxon>Sphingomonadales</taxon>
        <taxon>Sphingomonadaceae</taxon>
        <taxon>Stakelama</taxon>
    </lineage>
</organism>
<feature type="compositionally biased region" description="Polar residues" evidence="1">
    <location>
        <begin position="30"/>
        <end position="45"/>
    </location>
</feature>
<gene>
    <name evidence="2" type="ORF">G5C33_07425</name>
</gene>
<dbReference type="KEGG" id="spzr:G5C33_07425"/>